<reference evidence="2 3" key="1">
    <citation type="submission" date="2015-11" db="EMBL/GenBank/DDBJ databases">
        <title>Genome-wide analysis reveals the secondary metabolome in Streptomyces kanasensis ZX01.</title>
        <authorList>
            <person name="Zhang G."/>
            <person name="Han L."/>
            <person name="Feng J."/>
            <person name="Zhang X."/>
        </authorList>
    </citation>
    <scope>NUCLEOTIDE SEQUENCE [LARGE SCALE GENOMIC DNA]</scope>
    <source>
        <strain evidence="2 3">ZX01</strain>
    </source>
</reference>
<evidence type="ECO:0000313" key="2">
    <source>
        <dbReference type="EMBL" id="KUH37330.1"/>
    </source>
</evidence>
<keyword evidence="1" id="KW-0472">Membrane</keyword>
<feature type="transmembrane region" description="Helical" evidence="1">
    <location>
        <begin position="211"/>
        <end position="234"/>
    </location>
</feature>
<dbReference type="AlphaFoldDB" id="A0A100Y425"/>
<gene>
    <name evidence="2" type="ORF">ATE80_18740</name>
</gene>
<dbReference type="RefSeq" id="WP_058943382.1">
    <property type="nucleotide sequence ID" value="NZ_LNSV01000049.1"/>
</dbReference>
<keyword evidence="1" id="KW-0812">Transmembrane</keyword>
<evidence type="ECO:0000313" key="3">
    <source>
        <dbReference type="Proteomes" id="UP000054011"/>
    </source>
</evidence>
<dbReference type="EMBL" id="LNSV01000049">
    <property type="protein sequence ID" value="KUH37330.1"/>
    <property type="molecule type" value="Genomic_DNA"/>
</dbReference>
<protein>
    <submittedName>
        <fullName evidence="2">Uncharacterized protein</fullName>
    </submittedName>
</protein>
<dbReference type="Proteomes" id="UP000054011">
    <property type="component" value="Unassembled WGS sequence"/>
</dbReference>
<proteinExistence type="predicted"/>
<accession>A0A100Y425</accession>
<feature type="transmembrane region" description="Helical" evidence="1">
    <location>
        <begin position="12"/>
        <end position="30"/>
    </location>
</feature>
<comment type="caution">
    <text evidence="2">The sequence shown here is derived from an EMBL/GenBank/DDBJ whole genome shotgun (WGS) entry which is preliminary data.</text>
</comment>
<dbReference type="OrthoDB" id="4333168at2"/>
<keyword evidence="1" id="KW-1133">Transmembrane helix</keyword>
<evidence type="ECO:0000256" key="1">
    <source>
        <dbReference type="SAM" id="Phobius"/>
    </source>
</evidence>
<feature type="transmembrane region" description="Helical" evidence="1">
    <location>
        <begin position="180"/>
        <end position="199"/>
    </location>
</feature>
<name>A0A100Y425_9ACTN</name>
<organism evidence="2 3">
    <name type="scientific">Streptomyces kanasensis</name>
    <dbReference type="NCBI Taxonomy" id="936756"/>
    <lineage>
        <taxon>Bacteria</taxon>
        <taxon>Bacillati</taxon>
        <taxon>Actinomycetota</taxon>
        <taxon>Actinomycetes</taxon>
        <taxon>Kitasatosporales</taxon>
        <taxon>Streptomycetaceae</taxon>
        <taxon>Streptomyces</taxon>
    </lineage>
</organism>
<sequence>MSTTTRDLTRRLRWLLVLGTATTLVLFGAFRAVHHDAVGLATASAPGVLAVDTAEHALGQARASVPEDGLQEAGTGGFHTQISVAHQALALAASENVTGLPGRRTLQTATGLISVYSGWIEQANREPDDSPLRGAYLLYADRVLDAPGTDEDIMGRLDDLRDEQLAVAERQARFGRPMTLTWAAAAALTAALLGALLEAQRFARRRFRRPVNPPLLAATVLWTVGAAALARVVLGTHGDTTASVGELRDRHTGAGIGHAATTIEGHLADAGLWASLSDGILVAGVALVALSAAGLLPRLTEYRHRERR</sequence>
<feature type="transmembrane region" description="Helical" evidence="1">
    <location>
        <begin position="280"/>
        <end position="299"/>
    </location>
</feature>
<keyword evidence="3" id="KW-1185">Reference proteome</keyword>
<dbReference type="STRING" id="936756.ATE80_18740"/>